<sequence>MKLSQEYKKRNIDNNEKDQFLEECSNYLISIGSLPVIFSNIKDVYENDDQLLEMLANNDLESCLKYQKQFITNVYVSPLSIPNDILQERIDRRLDDQKYSQSLYIIIFSFTEDIVKYYRAHVNDLNEKQKITICDKIEYVISLICEKVKKRSPTRTLCEKALQIIKTFEEIDDHNMEFSTPDYCFRIPNVSPVTKFLSSKLMNNINKNIKKEENSKEKSFEELRRSRLSDNSNNNNLVCYIEQIWIQVELETETVLLTDVTYPDLSNFFCSSRFGVFKMTLKHISWYGTKNQSSNEKYEEAVRIPYQDINCYSYGFISNEKKNKNDNNQQYGYIMIFLKQEIFKFYPFKIHELQLLLTALYSITGIIPVRQEQQVKALLMKKIDNVRREVLLYLVSQESPWITTSNELLNSLNRLTHESKPQRILEIERLFHSCRMESEVTKETIYYLRKRWHETYSERVRVKILIIIDRLIDRTILTQSDPNFILILKWLEYLEESLHPIKNFEVLNLIQTLIKRAKMIRIKTLTPISINSLTTSFDQYDEFLSNLLYTEKIKEV</sequence>
<gene>
    <name evidence="1" type="ORF">BCR32DRAFT_244381</name>
</gene>
<accession>A0A1Y1X8S2</accession>
<dbReference type="OrthoDB" id="2155169at2759"/>
<reference evidence="1 2" key="1">
    <citation type="submission" date="2016-08" db="EMBL/GenBank/DDBJ databases">
        <title>A Parts List for Fungal Cellulosomes Revealed by Comparative Genomics.</title>
        <authorList>
            <consortium name="DOE Joint Genome Institute"/>
            <person name="Haitjema C.H."/>
            <person name="Gilmore S.P."/>
            <person name="Henske J.K."/>
            <person name="Solomon K.V."/>
            <person name="De Groot R."/>
            <person name="Kuo A."/>
            <person name="Mondo S.J."/>
            <person name="Salamov A.A."/>
            <person name="Labutti K."/>
            <person name="Zhao Z."/>
            <person name="Chiniquy J."/>
            <person name="Barry K."/>
            <person name="Brewer H.M."/>
            <person name="Purvine S.O."/>
            <person name="Wright A.T."/>
            <person name="Boxma B."/>
            <person name="Van Alen T."/>
            <person name="Hackstein J.H."/>
            <person name="Baker S.E."/>
            <person name="Grigoriev I.V."/>
            <person name="O'Malley M.A."/>
        </authorList>
    </citation>
    <scope>NUCLEOTIDE SEQUENCE [LARGE SCALE GENOMIC DNA]</scope>
    <source>
        <strain evidence="1 2">S4</strain>
    </source>
</reference>
<protein>
    <submittedName>
        <fullName evidence="1">Uncharacterized protein</fullName>
    </submittedName>
</protein>
<dbReference type="Proteomes" id="UP000193944">
    <property type="component" value="Unassembled WGS sequence"/>
</dbReference>
<name>A0A1Y1X8S2_9FUNG</name>
<proteinExistence type="predicted"/>
<evidence type="ECO:0000313" key="1">
    <source>
        <dbReference type="EMBL" id="ORX82127.1"/>
    </source>
</evidence>
<evidence type="ECO:0000313" key="2">
    <source>
        <dbReference type="Proteomes" id="UP000193944"/>
    </source>
</evidence>
<comment type="caution">
    <text evidence="1">The sequence shown here is derived from an EMBL/GenBank/DDBJ whole genome shotgun (WGS) entry which is preliminary data.</text>
</comment>
<reference evidence="1 2" key="2">
    <citation type="submission" date="2016-08" db="EMBL/GenBank/DDBJ databases">
        <title>Pervasive Adenine N6-methylation of Active Genes in Fungi.</title>
        <authorList>
            <consortium name="DOE Joint Genome Institute"/>
            <person name="Mondo S.J."/>
            <person name="Dannebaum R.O."/>
            <person name="Kuo R.C."/>
            <person name="Labutti K."/>
            <person name="Haridas S."/>
            <person name="Kuo A."/>
            <person name="Salamov A."/>
            <person name="Ahrendt S.R."/>
            <person name="Lipzen A."/>
            <person name="Sullivan W."/>
            <person name="Andreopoulos W.B."/>
            <person name="Clum A."/>
            <person name="Lindquist E."/>
            <person name="Daum C."/>
            <person name="Ramamoorthy G.K."/>
            <person name="Gryganskyi A."/>
            <person name="Culley D."/>
            <person name="Magnuson J.K."/>
            <person name="James T.Y."/>
            <person name="O'Malley M.A."/>
            <person name="Stajich J.E."/>
            <person name="Spatafora J.W."/>
            <person name="Visel A."/>
            <person name="Grigoriev I.V."/>
        </authorList>
    </citation>
    <scope>NUCLEOTIDE SEQUENCE [LARGE SCALE GENOMIC DNA]</scope>
    <source>
        <strain evidence="1 2">S4</strain>
    </source>
</reference>
<dbReference type="EMBL" id="MCFG01000102">
    <property type="protein sequence ID" value="ORX82127.1"/>
    <property type="molecule type" value="Genomic_DNA"/>
</dbReference>
<dbReference type="AlphaFoldDB" id="A0A1Y1X8S2"/>
<keyword evidence="2" id="KW-1185">Reference proteome</keyword>
<organism evidence="1 2">
    <name type="scientific">Anaeromyces robustus</name>
    <dbReference type="NCBI Taxonomy" id="1754192"/>
    <lineage>
        <taxon>Eukaryota</taxon>
        <taxon>Fungi</taxon>
        <taxon>Fungi incertae sedis</taxon>
        <taxon>Chytridiomycota</taxon>
        <taxon>Chytridiomycota incertae sedis</taxon>
        <taxon>Neocallimastigomycetes</taxon>
        <taxon>Neocallimastigales</taxon>
        <taxon>Neocallimastigaceae</taxon>
        <taxon>Anaeromyces</taxon>
    </lineage>
</organism>